<name>A0A2A6BNS7_PRIPA</name>
<evidence type="ECO:0000313" key="1">
    <source>
        <dbReference type="EnsemblMetazoa" id="PPA44001.1"/>
    </source>
</evidence>
<proteinExistence type="predicted"/>
<reference evidence="2" key="1">
    <citation type="journal article" date="2008" name="Nat. Genet.">
        <title>The Pristionchus pacificus genome provides a unique perspective on nematode lifestyle and parasitism.</title>
        <authorList>
            <person name="Dieterich C."/>
            <person name="Clifton S.W."/>
            <person name="Schuster L.N."/>
            <person name="Chinwalla A."/>
            <person name="Delehaunty K."/>
            <person name="Dinkelacker I."/>
            <person name="Fulton L."/>
            <person name="Fulton R."/>
            <person name="Godfrey J."/>
            <person name="Minx P."/>
            <person name="Mitreva M."/>
            <person name="Roeseler W."/>
            <person name="Tian H."/>
            <person name="Witte H."/>
            <person name="Yang S.P."/>
            <person name="Wilson R.K."/>
            <person name="Sommer R.J."/>
        </authorList>
    </citation>
    <scope>NUCLEOTIDE SEQUENCE [LARGE SCALE GENOMIC DNA]</scope>
    <source>
        <strain evidence="2">PS312</strain>
    </source>
</reference>
<evidence type="ECO:0000313" key="2">
    <source>
        <dbReference type="Proteomes" id="UP000005239"/>
    </source>
</evidence>
<accession>A0A2A6BNS7</accession>
<accession>A0A8R1V1A1</accession>
<sequence>MEPKCTIMNSHMATRRVTASHTDLISVDWNINDYFIADIAEKANLARFGVGGDHCPDTSKDFVLVWAAIIQTHKMP</sequence>
<dbReference type="EnsemblMetazoa" id="PPA44001.1">
    <property type="protein sequence ID" value="PPA44001.1"/>
    <property type="gene ID" value="WBGene00282370"/>
</dbReference>
<dbReference type="AlphaFoldDB" id="A0A2A6BNS7"/>
<gene>
    <name evidence="1" type="primary">WBGene00282370</name>
</gene>
<reference evidence="1" key="2">
    <citation type="submission" date="2022-06" db="UniProtKB">
        <authorList>
            <consortium name="EnsemblMetazoa"/>
        </authorList>
    </citation>
    <scope>IDENTIFICATION</scope>
    <source>
        <strain evidence="1">PS312</strain>
    </source>
</reference>
<protein>
    <submittedName>
        <fullName evidence="1">Uncharacterized protein</fullName>
    </submittedName>
</protein>
<dbReference type="Proteomes" id="UP000005239">
    <property type="component" value="Unassembled WGS sequence"/>
</dbReference>
<keyword evidence="2" id="KW-1185">Reference proteome</keyword>
<organism evidence="1 2">
    <name type="scientific">Pristionchus pacificus</name>
    <name type="common">Parasitic nematode worm</name>
    <dbReference type="NCBI Taxonomy" id="54126"/>
    <lineage>
        <taxon>Eukaryota</taxon>
        <taxon>Metazoa</taxon>
        <taxon>Ecdysozoa</taxon>
        <taxon>Nematoda</taxon>
        <taxon>Chromadorea</taxon>
        <taxon>Rhabditida</taxon>
        <taxon>Rhabditina</taxon>
        <taxon>Diplogasteromorpha</taxon>
        <taxon>Diplogasteroidea</taxon>
        <taxon>Neodiplogasteridae</taxon>
        <taxon>Pristionchus</taxon>
    </lineage>
</organism>